<keyword evidence="1" id="KW-0472">Membrane</keyword>
<dbReference type="Proteomes" id="UP000178585">
    <property type="component" value="Unassembled WGS sequence"/>
</dbReference>
<dbReference type="STRING" id="1797245.A2949_01125"/>
<name>A0A1F4XWC8_9BACT</name>
<gene>
    <name evidence="2" type="ORF">A2949_01125</name>
</gene>
<reference evidence="2 3" key="1">
    <citation type="journal article" date="2016" name="Nat. Commun.">
        <title>Thousands of microbial genomes shed light on interconnected biogeochemical processes in an aquifer system.</title>
        <authorList>
            <person name="Anantharaman K."/>
            <person name="Brown C.T."/>
            <person name="Hug L.A."/>
            <person name="Sharon I."/>
            <person name="Castelle C.J."/>
            <person name="Probst A.J."/>
            <person name="Thomas B.C."/>
            <person name="Singh A."/>
            <person name="Wilkins M.J."/>
            <person name="Karaoz U."/>
            <person name="Brodie E.L."/>
            <person name="Williams K.H."/>
            <person name="Hubbard S.S."/>
            <person name="Banfield J.F."/>
        </authorList>
    </citation>
    <scope>NUCLEOTIDE SEQUENCE [LARGE SCALE GENOMIC DNA]</scope>
</reference>
<sequence>MTLASLQLFLLKIDWWLALVAPYVAAGACVLAVFAVVLALSLRRRLVRLALGRNGSIEESIAVLTRESKEAKKFRFELEKYLTLAESRLRGSVQGIGVVRFNPFTNGQGGNQSFATAFLDERGDGVVFSTLYARDRVGVYAKPIEQGASTFELTDEEKEAIQKARARAAQHKQ</sequence>
<keyword evidence="1" id="KW-1133">Transmembrane helix</keyword>
<evidence type="ECO:0000313" key="3">
    <source>
        <dbReference type="Proteomes" id="UP000178585"/>
    </source>
</evidence>
<dbReference type="EMBL" id="MEWZ01000034">
    <property type="protein sequence ID" value="OGC85934.1"/>
    <property type="molecule type" value="Genomic_DNA"/>
</dbReference>
<protein>
    <recommendedName>
        <fullName evidence="4">DUF4446 domain-containing protein</fullName>
    </recommendedName>
</protein>
<keyword evidence="1" id="KW-0812">Transmembrane</keyword>
<evidence type="ECO:0000313" key="2">
    <source>
        <dbReference type="EMBL" id="OGC85934.1"/>
    </source>
</evidence>
<feature type="transmembrane region" description="Helical" evidence="1">
    <location>
        <begin position="15"/>
        <end position="40"/>
    </location>
</feature>
<proteinExistence type="predicted"/>
<evidence type="ECO:0000256" key="1">
    <source>
        <dbReference type="SAM" id="Phobius"/>
    </source>
</evidence>
<comment type="caution">
    <text evidence="2">The sequence shown here is derived from an EMBL/GenBank/DDBJ whole genome shotgun (WGS) entry which is preliminary data.</text>
</comment>
<dbReference type="Pfam" id="PF14584">
    <property type="entry name" value="DUF4446"/>
    <property type="match status" value="1"/>
</dbReference>
<evidence type="ECO:0008006" key="4">
    <source>
        <dbReference type="Google" id="ProtNLM"/>
    </source>
</evidence>
<dbReference type="AlphaFoldDB" id="A0A1F4XWC8"/>
<organism evidence="2 3">
    <name type="scientific">Candidatus Adlerbacteria bacterium RIFCSPLOWO2_01_FULL_54_21b</name>
    <dbReference type="NCBI Taxonomy" id="1797245"/>
    <lineage>
        <taxon>Bacteria</taxon>
        <taxon>Candidatus Adleribacteriota</taxon>
    </lineage>
</organism>
<accession>A0A1F4XWC8</accession>
<dbReference type="InterPro" id="IPR027981">
    <property type="entry name" value="DUF4446"/>
</dbReference>